<evidence type="ECO:0000256" key="4">
    <source>
        <dbReference type="ARBA" id="ARBA00022801"/>
    </source>
</evidence>
<dbReference type="OrthoDB" id="333239at2759"/>
<dbReference type="GO" id="GO:0061136">
    <property type="term" value="P:regulation of proteasomal protein catabolic process"/>
    <property type="evidence" value="ECO:0007669"/>
    <property type="project" value="TreeGrafter"/>
</dbReference>
<dbReference type="PANTHER" id="PTHR43982:SF1">
    <property type="entry name" value="UBIQUITIN CARBOXYL-TERMINAL HYDROLASE 14"/>
    <property type="match status" value="1"/>
</dbReference>
<evidence type="ECO:0000256" key="6">
    <source>
        <dbReference type="RuleBase" id="RU366025"/>
    </source>
</evidence>
<dbReference type="InterPro" id="IPR018200">
    <property type="entry name" value="USP_CS"/>
</dbReference>
<dbReference type="GO" id="GO:0070628">
    <property type="term" value="F:proteasome binding"/>
    <property type="evidence" value="ECO:0007669"/>
    <property type="project" value="TreeGrafter"/>
</dbReference>
<dbReference type="PANTHER" id="PTHR43982">
    <property type="entry name" value="UBIQUITIN CARBOXYL-TERMINAL HYDROLASE"/>
    <property type="match status" value="1"/>
</dbReference>
<dbReference type="CDD" id="cd02657">
    <property type="entry name" value="Peptidase_C19A"/>
    <property type="match status" value="1"/>
</dbReference>
<accession>A0A1Y1WKN9</accession>
<keyword evidence="4 6" id="KW-0378">Hydrolase</keyword>
<reference evidence="9 10" key="1">
    <citation type="submission" date="2016-07" db="EMBL/GenBank/DDBJ databases">
        <title>Pervasive Adenine N6-methylation of Active Genes in Fungi.</title>
        <authorList>
            <consortium name="DOE Joint Genome Institute"/>
            <person name="Mondo S.J."/>
            <person name="Dannebaum R.O."/>
            <person name="Kuo R.C."/>
            <person name="Labutti K."/>
            <person name="Haridas S."/>
            <person name="Kuo A."/>
            <person name="Salamov A."/>
            <person name="Ahrendt S.R."/>
            <person name="Lipzen A."/>
            <person name="Sullivan W."/>
            <person name="Andreopoulos W.B."/>
            <person name="Clum A."/>
            <person name="Lindquist E."/>
            <person name="Daum C."/>
            <person name="Ramamoorthy G.K."/>
            <person name="Gryganskyi A."/>
            <person name="Culley D."/>
            <person name="Magnuson J.K."/>
            <person name="James T.Y."/>
            <person name="O'Malley M.A."/>
            <person name="Stajich J.E."/>
            <person name="Spatafora J.W."/>
            <person name="Visel A."/>
            <person name="Grigoriev I.V."/>
        </authorList>
    </citation>
    <scope>NUCLEOTIDE SEQUENCE [LARGE SCALE GENOMIC DNA]</scope>
    <source>
        <strain evidence="9 10">ATCC 12442</strain>
    </source>
</reference>
<dbReference type="AlphaFoldDB" id="A0A1Y1WKN9"/>
<dbReference type="Proteomes" id="UP000193922">
    <property type="component" value="Unassembled WGS sequence"/>
</dbReference>
<dbReference type="GO" id="GO:0043161">
    <property type="term" value="P:proteasome-mediated ubiquitin-dependent protein catabolic process"/>
    <property type="evidence" value="ECO:0007669"/>
    <property type="project" value="InterPro"/>
</dbReference>
<dbReference type="InterPro" id="IPR029071">
    <property type="entry name" value="Ubiquitin-like_domsf"/>
</dbReference>
<proteinExistence type="inferred from homology"/>
<dbReference type="SMART" id="SM00213">
    <property type="entry name" value="UBQ"/>
    <property type="match status" value="1"/>
</dbReference>
<sequence>MVKVKVSWQGKKYDVDVDTTQPGEIFKMQLFSLTGVSPERQKILVKGGQLKDDTDMSHLGLKDGQILRMMGTVGELPKAPEQAVKFMEDMGENEVAQALAIPAGLTNMGNTCYMNATLQCMKAVPELQKALAAYPGGLGQANAQGNMTAALSKLFKLLSESGEGVAPIVFLQFLRQVFPKFAERDPQFGGYRQQDAEECYNEILTALGRELKDSNGNVVDQFMGGMMETTWRTEEAPEEAATVKQESFRKLDCHIDKSVSYVHQGIKQGLEQTIEKHSEALGRNAHYTATSRIARLPEYLTVAFNRFFWKASESVDAKIVKAVKFPLDLDVSEFCTPELQDRMRPVKQRLREIEDRKAQERKLAKRNNQGEGAMDTLPELPPFELDAQFKGDQGCNPSGMYELVGVITHIGRTANSGHYMAWVRKEKDQGGPDPSGANLPETSHWWYKFDDDVVSMVTDDDVLKLCGGGDWHTAYVTLYRAKRLE</sequence>
<evidence type="ECO:0000256" key="1">
    <source>
        <dbReference type="ARBA" id="ARBA00000707"/>
    </source>
</evidence>
<dbReference type="STRING" id="61395.A0A1Y1WKN9"/>
<dbReference type="CDD" id="cd16104">
    <property type="entry name" value="Ubl_USP14_like"/>
    <property type="match status" value="1"/>
</dbReference>
<dbReference type="Pfam" id="PF00443">
    <property type="entry name" value="UCH"/>
    <property type="match status" value="1"/>
</dbReference>
<comment type="catalytic activity">
    <reaction evidence="1 6">
        <text>Thiol-dependent hydrolysis of ester, thioester, amide, peptide and isopeptide bonds formed by the C-terminal Gly of ubiquitin (a 76-residue protein attached to proteins as an intracellular targeting signal).</text>
        <dbReference type="EC" id="3.4.19.12"/>
    </reaction>
</comment>
<protein>
    <recommendedName>
        <fullName evidence="6">Ubiquitin carboxyl-terminal hydrolase</fullName>
        <ecNumber evidence="6">3.4.19.12</ecNumber>
    </recommendedName>
</protein>
<dbReference type="InterPro" id="IPR001394">
    <property type="entry name" value="Peptidase_C19_UCH"/>
</dbReference>
<dbReference type="SUPFAM" id="SSF54236">
    <property type="entry name" value="Ubiquitin-like"/>
    <property type="match status" value="1"/>
</dbReference>
<dbReference type="GO" id="GO:0004843">
    <property type="term" value="F:cysteine-type deubiquitinase activity"/>
    <property type="evidence" value="ECO:0007669"/>
    <property type="project" value="UniProtKB-UniRule"/>
</dbReference>
<name>A0A1Y1WKN9_9FUNG</name>
<keyword evidence="5 6" id="KW-0788">Thiol protease</keyword>
<feature type="domain" description="USP" evidence="8">
    <location>
        <begin position="103"/>
        <end position="482"/>
    </location>
</feature>
<dbReference type="RefSeq" id="XP_040747254.1">
    <property type="nucleotide sequence ID" value="XM_040892164.1"/>
</dbReference>
<dbReference type="PROSITE" id="PS50053">
    <property type="entry name" value="UBIQUITIN_2"/>
    <property type="match status" value="1"/>
</dbReference>
<dbReference type="PROSITE" id="PS00972">
    <property type="entry name" value="USP_1"/>
    <property type="match status" value="1"/>
</dbReference>
<dbReference type="InterPro" id="IPR000626">
    <property type="entry name" value="Ubiquitin-like_dom"/>
</dbReference>
<dbReference type="GO" id="GO:0016579">
    <property type="term" value="P:protein deubiquitination"/>
    <property type="evidence" value="ECO:0007669"/>
    <property type="project" value="InterPro"/>
</dbReference>
<dbReference type="SUPFAM" id="SSF54001">
    <property type="entry name" value="Cysteine proteinases"/>
    <property type="match status" value="1"/>
</dbReference>
<evidence type="ECO:0000256" key="2">
    <source>
        <dbReference type="ARBA" id="ARBA00022670"/>
    </source>
</evidence>
<evidence type="ECO:0000259" key="8">
    <source>
        <dbReference type="PROSITE" id="PS50235"/>
    </source>
</evidence>
<evidence type="ECO:0000259" key="7">
    <source>
        <dbReference type="PROSITE" id="PS50053"/>
    </source>
</evidence>
<dbReference type="GeneID" id="63808812"/>
<evidence type="ECO:0000313" key="9">
    <source>
        <dbReference type="EMBL" id="ORX74043.1"/>
    </source>
</evidence>
<feature type="domain" description="Ubiquitin-like" evidence="7">
    <location>
        <begin position="1"/>
        <end position="70"/>
    </location>
</feature>
<dbReference type="Gene3D" id="3.10.20.90">
    <property type="entry name" value="Phosphatidylinositol 3-kinase Catalytic Subunit, Chain A, domain 1"/>
    <property type="match status" value="1"/>
</dbReference>
<dbReference type="PROSITE" id="PS00973">
    <property type="entry name" value="USP_2"/>
    <property type="match status" value="1"/>
</dbReference>
<evidence type="ECO:0000256" key="3">
    <source>
        <dbReference type="ARBA" id="ARBA00022786"/>
    </source>
</evidence>
<keyword evidence="3 6" id="KW-0833">Ubl conjugation pathway</keyword>
<evidence type="ECO:0000313" key="10">
    <source>
        <dbReference type="Proteomes" id="UP000193922"/>
    </source>
</evidence>
<dbReference type="PROSITE" id="PS50235">
    <property type="entry name" value="USP_3"/>
    <property type="match status" value="1"/>
</dbReference>
<dbReference type="Pfam" id="PF00240">
    <property type="entry name" value="ubiquitin"/>
    <property type="match status" value="1"/>
</dbReference>
<dbReference type="EC" id="3.4.19.12" evidence="6"/>
<dbReference type="InterPro" id="IPR028889">
    <property type="entry name" value="USP"/>
</dbReference>
<dbReference type="InterPro" id="IPR044635">
    <property type="entry name" value="UBP14-like"/>
</dbReference>
<comment type="caution">
    <text evidence="9">The sequence shown here is derived from an EMBL/GenBank/DDBJ whole genome shotgun (WGS) entry which is preliminary data.</text>
</comment>
<organism evidence="9 10">
    <name type="scientific">Linderina pennispora</name>
    <dbReference type="NCBI Taxonomy" id="61395"/>
    <lineage>
        <taxon>Eukaryota</taxon>
        <taxon>Fungi</taxon>
        <taxon>Fungi incertae sedis</taxon>
        <taxon>Zoopagomycota</taxon>
        <taxon>Kickxellomycotina</taxon>
        <taxon>Kickxellomycetes</taxon>
        <taxon>Kickxellales</taxon>
        <taxon>Kickxellaceae</taxon>
        <taxon>Linderina</taxon>
    </lineage>
</organism>
<keyword evidence="2 6" id="KW-0645">Protease</keyword>
<dbReference type="InterPro" id="IPR038765">
    <property type="entry name" value="Papain-like_cys_pep_sf"/>
</dbReference>
<dbReference type="EMBL" id="MCFD01000001">
    <property type="protein sequence ID" value="ORX74043.1"/>
    <property type="molecule type" value="Genomic_DNA"/>
</dbReference>
<dbReference type="Gene3D" id="3.90.70.10">
    <property type="entry name" value="Cysteine proteinases"/>
    <property type="match status" value="1"/>
</dbReference>
<keyword evidence="10" id="KW-1185">Reference proteome</keyword>
<gene>
    <name evidence="9" type="ORF">DL89DRAFT_8569</name>
</gene>
<comment type="similarity">
    <text evidence="6">Belongs to the peptidase C19 family.</text>
</comment>
<evidence type="ECO:0000256" key="5">
    <source>
        <dbReference type="ARBA" id="ARBA00022807"/>
    </source>
</evidence>